<dbReference type="STRING" id="930990.A0A067MQ94"/>
<dbReference type="Proteomes" id="UP000027195">
    <property type="component" value="Unassembled WGS sequence"/>
</dbReference>
<evidence type="ECO:0000256" key="1">
    <source>
        <dbReference type="SAM" id="MobiDB-lite"/>
    </source>
</evidence>
<dbReference type="InterPro" id="IPR032675">
    <property type="entry name" value="LRR_dom_sf"/>
</dbReference>
<accession>A0A067MQ94</accession>
<reference evidence="3" key="1">
    <citation type="journal article" date="2014" name="Proc. Natl. Acad. Sci. U.S.A.">
        <title>Extensive sampling of basidiomycete genomes demonstrates inadequacy of the white-rot/brown-rot paradigm for wood decay fungi.</title>
        <authorList>
            <person name="Riley R."/>
            <person name="Salamov A.A."/>
            <person name="Brown D.W."/>
            <person name="Nagy L.G."/>
            <person name="Floudas D."/>
            <person name="Held B.W."/>
            <person name="Levasseur A."/>
            <person name="Lombard V."/>
            <person name="Morin E."/>
            <person name="Otillar R."/>
            <person name="Lindquist E.A."/>
            <person name="Sun H."/>
            <person name="LaButti K.M."/>
            <person name="Schmutz J."/>
            <person name="Jabbour D."/>
            <person name="Luo H."/>
            <person name="Baker S.E."/>
            <person name="Pisabarro A.G."/>
            <person name="Walton J.D."/>
            <person name="Blanchette R.A."/>
            <person name="Henrissat B."/>
            <person name="Martin F."/>
            <person name="Cullen D."/>
            <person name="Hibbett D.S."/>
            <person name="Grigoriev I.V."/>
        </authorList>
    </citation>
    <scope>NUCLEOTIDE SEQUENCE [LARGE SCALE GENOMIC DNA]</scope>
    <source>
        <strain evidence="3">FD-172 SS1</strain>
    </source>
</reference>
<protein>
    <submittedName>
        <fullName evidence="2">Uncharacterized protein</fullName>
    </submittedName>
</protein>
<dbReference type="HOGENOM" id="CLU_024199_1_1_1"/>
<evidence type="ECO:0000313" key="2">
    <source>
        <dbReference type="EMBL" id="KDQ13766.1"/>
    </source>
</evidence>
<evidence type="ECO:0000313" key="3">
    <source>
        <dbReference type="Proteomes" id="UP000027195"/>
    </source>
</evidence>
<sequence>MGIEHTPTKAVVREPKNPIRSLPNEVLAIIFEFACLAGWHDGWEPPLCITAVSKLWREIALHTPRCWATITSIRTAEAYIPRAKQAPLEIEHGLRSTGSLSDFLSLVAPHSDRWRSADFHIHRIDDLLCMRELASSHATRLESLKVSYVPTLVAVELDLFCGNRPRLKEVELYCLFLPFTSSIFRDLTRLRISVVGRSQTSSTFPTHGFMRVLAACPELEELHLDHISWDIFRHPGPVLPIATPIHMPRLHDVVLDDVHQITTGCIVQCVQFPSSTQLKLICLPCPGNDLAHLMELHHFFPRIPNLELINRLQIQCRLTWRLQGWDLDGEKLLDLTCLGVAGWKDVDLTLSMSLFNSLLQHYQMPNVTELCLDISDDPNSVDATQVVSVINSLPLLTNMILVDASEISVNNLLVSPDSGVLVCPTLRHLQLVGYQPTLWEELVMFVRSRIRYAADARSSDEAAGSGLQKLTLAGCTHVDFAAVTKLREIIEVYICDSPRPADPEDSGAPFSESEASPSTSETSSKTESWGSSYSGETRSDWDDTDYEDGDAAWSYAAWSAKKANKEGQAM</sequence>
<keyword evidence="3" id="KW-1185">Reference proteome</keyword>
<dbReference type="SUPFAM" id="SSF52047">
    <property type="entry name" value="RNI-like"/>
    <property type="match status" value="1"/>
</dbReference>
<dbReference type="InParanoid" id="A0A067MQ94"/>
<feature type="compositionally biased region" description="Low complexity" evidence="1">
    <location>
        <begin position="511"/>
        <end position="534"/>
    </location>
</feature>
<dbReference type="AlphaFoldDB" id="A0A067MQ94"/>
<dbReference type="EMBL" id="KL198041">
    <property type="protein sequence ID" value="KDQ13766.1"/>
    <property type="molecule type" value="Genomic_DNA"/>
</dbReference>
<gene>
    <name evidence="2" type="ORF">BOTBODRAFT_33208</name>
</gene>
<proteinExistence type="predicted"/>
<dbReference type="Gene3D" id="3.80.10.10">
    <property type="entry name" value="Ribonuclease Inhibitor"/>
    <property type="match status" value="1"/>
</dbReference>
<name>A0A067MQ94_BOTB1</name>
<dbReference type="OrthoDB" id="3132999at2759"/>
<organism evidence="2 3">
    <name type="scientific">Botryobasidium botryosum (strain FD-172 SS1)</name>
    <dbReference type="NCBI Taxonomy" id="930990"/>
    <lineage>
        <taxon>Eukaryota</taxon>
        <taxon>Fungi</taxon>
        <taxon>Dikarya</taxon>
        <taxon>Basidiomycota</taxon>
        <taxon>Agaricomycotina</taxon>
        <taxon>Agaricomycetes</taxon>
        <taxon>Cantharellales</taxon>
        <taxon>Botryobasidiaceae</taxon>
        <taxon>Botryobasidium</taxon>
    </lineage>
</organism>
<feature type="region of interest" description="Disordered" evidence="1">
    <location>
        <begin position="498"/>
        <end position="546"/>
    </location>
</feature>